<reference evidence="2 3" key="1">
    <citation type="submission" date="2023-04" db="EMBL/GenBank/DDBJ databases">
        <title>Two novel species of Flavobacterium.</title>
        <authorList>
            <person name="Liu Q."/>
            <person name="Xin Y.-H."/>
        </authorList>
    </citation>
    <scope>NUCLEOTIDE SEQUENCE [LARGE SCALE GENOMIC DNA]</scope>
    <source>
        <strain evidence="2 3">LB1P51</strain>
    </source>
</reference>
<comment type="caution">
    <text evidence="2">The sequence shown here is derived from an EMBL/GenBank/DDBJ whole genome shotgun (WGS) entry which is preliminary data.</text>
</comment>
<keyword evidence="1" id="KW-0732">Signal</keyword>
<evidence type="ECO:0000313" key="3">
    <source>
        <dbReference type="Proteomes" id="UP001243403"/>
    </source>
</evidence>
<evidence type="ECO:0000313" key="2">
    <source>
        <dbReference type="EMBL" id="MDI5895430.1"/>
    </source>
</evidence>
<dbReference type="RefSeq" id="WP_282717668.1">
    <property type="nucleotide sequence ID" value="NZ_JASCRZ010000004.1"/>
</dbReference>
<protein>
    <recommendedName>
        <fullName evidence="4">Outer membrane protein beta-barrel domain-containing protein</fullName>
    </recommendedName>
</protein>
<proteinExistence type="predicted"/>
<sequence>MRKIFKMLFAITVLTQISQAQETAKGIKDQGVKSHTHQRGCCYYKVIYLGGGFNNPNVNSNQKSSGNYSGKTSGLTLDYSQTILRKPGFSIGFNIGGQYFTGNSDPFKSYLPELYLITNQISSVVTSSGDSKNSNYFVGAGPQFNIHFANHFVLSPIFQLGYFGSKQNESKATQTTLISGGAMADYTKTYVLVSQNETKISGVGFIPKARVTYMINSTIGVWTEVNYLIGQTAKNNTSTFEPKRDSDTQTVYSVAQMDAGTYTTASSDSKYSALGLNFGVVWGFGGR</sequence>
<dbReference type="EMBL" id="JASCRZ010000004">
    <property type="protein sequence ID" value="MDI5895430.1"/>
    <property type="molecule type" value="Genomic_DNA"/>
</dbReference>
<gene>
    <name evidence="2" type="ORF">QLS65_11060</name>
</gene>
<name>A0ABT6VC83_9FLAO</name>
<keyword evidence="3" id="KW-1185">Reference proteome</keyword>
<evidence type="ECO:0000256" key="1">
    <source>
        <dbReference type="SAM" id="SignalP"/>
    </source>
</evidence>
<feature type="chain" id="PRO_5046233699" description="Outer membrane protein beta-barrel domain-containing protein" evidence="1">
    <location>
        <begin position="21"/>
        <end position="287"/>
    </location>
</feature>
<feature type="signal peptide" evidence="1">
    <location>
        <begin position="1"/>
        <end position="20"/>
    </location>
</feature>
<accession>A0ABT6VC83</accession>
<evidence type="ECO:0008006" key="4">
    <source>
        <dbReference type="Google" id="ProtNLM"/>
    </source>
</evidence>
<dbReference type="Proteomes" id="UP001243403">
    <property type="component" value="Unassembled WGS sequence"/>
</dbReference>
<organism evidence="2 3">
    <name type="scientific">Flavobacterium algoritolerans</name>
    <dbReference type="NCBI Taxonomy" id="3041254"/>
    <lineage>
        <taxon>Bacteria</taxon>
        <taxon>Pseudomonadati</taxon>
        <taxon>Bacteroidota</taxon>
        <taxon>Flavobacteriia</taxon>
        <taxon>Flavobacteriales</taxon>
        <taxon>Flavobacteriaceae</taxon>
        <taxon>Flavobacterium</taxon>
    </lineage>
</organism>